<evidence type="ECO:0000313" key="8">
    <source>
        <dbReference type="EMBL" id="KZT50562.1"/>
    </source>
</evidence>
<dbReference type="Pfam" id="PF00083">
    <property type="entry name" value="Sugar_tr"/>
    <property type="match status" value="2"/>
</dbReference>
<keyword evidence="2 6" id="KW-0812">Transmembrane</keyword>
<dbReference type="AlphaFoldDB" id="A0A165CC41"/>
<keyword evidence="9" id="KW-1185">Reference proteome</keyword>
<sequence>MDATRAPAVKAEVVKGMSQVSLIFACGTALFSDGYANGVFGCVNTILITQYPGYFSLTNSNYSKIASSIVFAGTLVGMLVFEYISDKLGRKAGMMTSTAIIALFSALSAAAYGAGTVNGMIISLIVYRFFLGMGYIGAEYPCGSVAASEQTEGPGISKMAQHRYFALATDTMIDWGFVISAFVPLVCLWIFGMAHLEPVWRLSLGLGVVPAVVVFLLRLRMVESARYARDSMKHAPTPYWLIIKSIYSSAIVDTLISDPDSLYQSLGWSVVVNLFYIPGTMGGAFLLDYLGAKNTFILGLLLQAVFGFFMSGFYVQLTQTNHIAGFAVMYGLLLSFGEVGPGNGLGLFASKSGPTAFRGQFYGIAAAIGKIGAFVGTWVFPPMIKAFSHDGADPNRGATGPFWVGSALAILSALIAFFFFNPLEHDGMGANDIAFRQYLEENGYDTSRMGLPEEIVSESSESDPVSKKEQEAMGLDSAHAV</sequence>
<dbReference type="GO" id="GO:0046943">
    <property type="term" value="F:carboxylic acid transmembrane transporter activity"/>
    <property type="evidence" value="ECO:0007669"/>
    <property type="project" value="TreeGrafter"/>
</dbReference>
<dbReference type="PANTHER" id="PTHR23508">
    <property type="entry name" value="CARBOXYLIC ACID TRANSPORTER PROTEIN HOMOLOG"/>
    <property type="match status" value="1"/>
</dbReference>
<proteinExistence type="predicted"/>
<dbReference type="Proteomes" id="UP000076842">
    <property type="component" value="Unassembled WGS sequence"/>
</dbReference>
<name>A0A165CC41_9BASI</name>
<comment type="subcellular location">
    <subcellularLocation>
        <location evidence="1">Membrane</location>
        <topology evidence="1">Multi-pass membrane protein</topology>
    </subcellularLocation>
</comment>
<dbReference type="InterPro" id="IPR005828">
    <property type="entry name" value="MFS_sugar_transport-like"/>
</dbReference>
<feature type="transmembrane region" description="Helical" evidence="6">
    <location>
        <begin position="268"/>
        <end position="289"/>
    </location>
</feature>
<dbReference type="InParanoid" id="A0A165CC41"/>
<evidence type="ECO:0000256" key="4">
    <source>
        <dbReference type="ARBA" id="ARBA00023136"/>
    </source>
</evidence>
<keyword evidence="3 6" id="KW-1133">Transmembrane helix</keyword>
<feature type="transmembrane region" description="Helical" evidence="6">
    <location>
        <begin position="361"/>
        <end position="380"/>
    </location>
</feature>
<organism evidence="8 9">
    <name type="scientific">Calocera cornea HHB12733</name>
    <dbReference type="NCBI Taxonomy" id="1353952"/>
    <lineage>
        <taxon>Eukaryota</taxon>
        <taxon>Fungi</taxon>
        <taxon>Dikarya</taxon>
        <taxon>Basidiomycota</taxon>
        <taxon>Agaricomycotina</taxon>
        <taxon>Dacrymycetes</taxon>
        <taxon>Dacrymycetales</taxon>
        <taxon>Dacrymycetaceae</taxon>
        <taxon>Calocera</taxon>
    </lineage>
</organism>
<feature type="region of interest" description="Disordered" evidence="5">
    <location>
        <begin position="455"/>
        <end position="481"/>
    </location>
</feature>
<feature type="transmembrane region" description="Helical" evidence="6">
    <location>
        <begin position="172"/>
        <end position="192"/>
    </location>
</feature>
<feature type="transmembrane region" description="Helical" evidence="6">
    <location>
        <begin position="323"/>
        <end position="349"/>
    </location>
</feature>
<evidence type="ECO:0000256" key="1">
    <source>
        <dbReference type="ARBA" id="ARBA00004141"/>
    </source>
</evidence>
<dbReference type="OrthoDB" id="2261376at2759"/>
<evidence type="ECO:0000256" key="2">
    <source>
        <dbReference type="ARBA" id="ARBA00022692"/>
    </source>
</evidence>
<evidence type="ECO:0000256" key="6">
    <source>
        <dbReference type="SAM" id="Phobius"/>
    </source>
</evidence>
<dbReference type="InterPro" id="IPR020846">
    <property type="entry name" value="MFS_dom"/>
</dbReference>
<feature type="domain" description="Major facilitator superfamily (MFS) profile" evidence="7">
    <location>
        <begin position="22"/>
        <end position="424"/>
    </location>
</feature>
<evidence type="ECO:0000259" key="7">
    <source>
        <dbReference type="PROSITE" id="PS50850"/>
    </source>
</evidence>
<evidence type="ECO:0000313" key="9">
    <source>
        <dbReference type="Proteomes" id="UP000076842"/>
    </source>
</evidence>
<feature type="transmembrane region" description="Helical" evidence="6">
    <location>
        <begin position="400"/>
        <end position="420"/>
    </location>
</feature>
<dbReference type="EMBL" id="KV424161">
    <property type="protein sequence ID" value="KZT50562.1"/>
    <property type="molecule type" value="Genomic_DNA"/>
</dbReference>
<evidence type="ECO:0000256" key="5">
    <source>
        <dbReference type="SAM" id="MobiDB-lite"/>
    </source>
</evidence>
<feature type="transmembrane region" description="Helical" evidence="6">
    <location>
        <begin position="296"/>
        <end position="317"/>
    </location>
</feature>
<dbReference type="PANTHER" id="PTHR23508:SF10">
    <property type="entry name" value="CARBOXYLIC ACID TRANSPORTER PROTEIN HOMOLOG"/>
    <property type="match status" value="1"/>
</dbReference>
<accession>A0A165CC41</accession>
<dbReference type="Gene3D" id="1.20.1250.20">
    <property type="entry name" value="MFS general substrate transporter like domains"/>
    <property type="match status" value="1"/>
</dbReference>
<dbReference type="GO" id="GO:0005886">
    <property type="term" value="C:plasma membrane"/>
    <property type="evidence" value="ECO:0007669"/>
    <property type="project" value="TreeGrafter"/>
</dbReference>
<dbReference type="SUPFAM" id="SSF103473">
    <property type="entry name" value="MFS general substrate transporter"/>
    <property type="match status" value="1"/>
</dbReference>
<feature type="transmembrane region" description="Helical" evidence="6">
    <location>
        <begin position="65"/>
        <end position="84"/>
    </location>
</feature>
<feature type="transmembrane region" description="Helical" evidence="6">
    <location>
        <begin position="198"/>
        <end position="217"/>
    </location>
</feature>
<dbReference type="FunCoup" id="A0A165CC41">
    <property type="interactions" value="32"/>
</dbReference>
<dbReference type="PROSITE" id="PS51257">
    <property type="entry name" value="PROKAR_LIPOPROTEIN"/>
    <property type="match status" value="1"/>
</dbReference>
<dbReference type="PROSITE" id="PS50850">
    <property type="entry name" value="MFS"/>
    <property type="match status" value="1"/>
</dbReference>
<keyword evidence="4 6" id="KW-0472">Membrane</keyword>
<evidence type="ECO:0000256" key="3">
    <source>
        <dbReference type="ARBA" id="ARBA00022989"/>
    </source>
</evidence>
<dbReference type="InterPro" id="IPR036259">
    <property type="entry name" value="MFS_trans_sf"/>
</dbReference>
<dbReference type="STRING" id="1353952.A0A165CC41"/>
<reference evidence="8 9" key="1">
    <citation type="journal article" date="2016" name="Mol. Biol. Evol.">
        <title>Comparative Genomics of Early-Diverging Mushroom-Forming Fungi Provides Insights into the Origins of Lignocellulose Decay Capabilities.</title>
        <authorList>
            <person name="Nagy L.G."/>
            <person name="Riley R."/>
            <person name="Tritt A."/>
            <person name="Adam C."/>
            <person name="Daum C."/>
            <person name="Floudas D."/>
            <person name="Sun H."/>
            <person name="Yadav J.S."/>
            <person name="Pangilinan J."/>
            <person name="Larsson K.H."/>
            <person name="Matsuura K."/>
            <person name="Barry K."/>
            <person name="Labutti K."/>
            <person name="Kuo R."/>
            <person name="Ohm R.A."/>
            <person name="Bhattacharya S.S."/>
            <person name="Shirouzu T."/>
            <person name="Yoshinaga Y."/>
            <person name="Martin F.M."/>
            <person name="Grigoriev I.V."/>
            <person name="Hibbett D.S."/>
        </authorList>
    </citation>
    <scope>NUCLEOTIDE SEQUENCE [LARGE SCALE GENOMIC DNA]</scope>
    <source>
        <strain evidence="8 9">HHB12733</strain>
    </source>
</reference>
<protein>
    <submittedName>
        <fullName evidence="8">MFS general substrate transporter</fullName>
    </submittedName>
</protein>
<gene>
    <name evidence="8" type="ORF">CALCODRAFT_488607</name>
</gene>